<keyword evidence="5" id="KW-0464">Manganese</keyword>
<proteinExistence type="predicted"/>
<evidence type="ECO:0000256" key="5">
    <source>
        <dbReference type="ARBA" id="ARBA00023211"/>
    </source>
</evidence>
<dbReference type="GO" id="GO:0046872">
    <property type="term" value="F:metal ion binding"/>
    <property type="evidence" value="ECO:0007669"/>
    <property type="project" value="UniProtKB-KW"/>
</dbReference>
<comment type="cofactor">
    <cofactor evidence="1">
        <name>Mn(2+)</name>
        <dbReference type="ChEBI" id="CHEBI:29035"/>
    </cofactor>
</comment>
<gene>
    <name evidence="9" type="ORF">ASZ90_002358</name>
</gene>
<dbReference type="SUPFAM" id="SSF64182">
    <property type="entry name" value="DHH phosphoesterases"/>
    <property type="match status" value="1"/>
</dbReference>
<dbReference type="GO" id="GO:0005737">
    <property type="term" value="C:cytoplasm"/>
    <property type="evidence" value="ECO:0007669"/>
    <property type="project" value="InterPro"/>
</dbReference>
<comment type="caution">
    <text evidence="9">The sequence shown here is derived from an EMBL/GenBank/DDBJ whole genome shotgun (WGS) entry which is preliminary data.</text>
</comment>
<dbReference type="SMART" id="SM01131">
    <property type="entry name" value="DHHA2"/>
    <property type="match status" value="1"/>
</dbReference>
<evidence type="ECO:0000313" key="9">
    <source>
        <dbReference type="EMBL" id="KUG27781.1"/>
    </source>
</evidence>
<sequence>MAVYAVGHKNPDTDTVATAIGAADYFKKKCGMDVIPVTQGPINPESKFVLEKFGVATPEILTDATDKQIILVDHTDLSQSLENLGKGEIVAVIDHHKLGDVTTTNPLEMWVWPVGCSCTVLKSMYDFAGIEIPKPLAGIMLCAILSDTVMFKSPTCTEADKKACEALAKIVGVSDMMALGVEMFKVKSAVEGTPIRELVFRDYKDFDMSGKKVGIGQLEVVDLSILTPIKDQLLADCKKVKAENGNHSVFLLLTDIMKEGSEMLIVSDDPAVVKKAFGVDVAGESVWLDGVLSRKKQVVPPFEKAFA</sequence>
<reference evidence="9" key="1">
    <citation type="journal article" date="2015" name="Proc. Natl. Acad. Sci. U.S.A.">
        <title>Networks of energetic and metabolic interactions define dynamics in microbial communities.</title>
        <authorList>
            <person name="Embree M."/>
            <person name="Liu J.K."/>
            <person name="Al-Bassam M.M."/>
            <person name="Zengler K."/>
        </authorList>
    </citation>
    <scope>NUCLEOTIDE SEQUENCE</scope>
</reference>
<dbReference type="InterPro" id="IPR001667">
    <property type="entry name" value="DDH_dom"/>
</dbReference>
<protein>
    <recommendedName>
        <fullName evidence="2">inorganic diphosphatase</fullName>
        <ecNumber evidence="2">3.6.1.1</ecNumber>
    </recommendedName>
    <alternativeName>
        <fullName evidence="6">Pyrophosphate phospho-hydrolase</fullName>
    </alternativeName>
</protein>
<dbReference type="NCBIfam" id="NF003877">
    <property type="entry name" value="PRK05427.1"/>
    <property type="match status" value="1"/>
</dbReference>
<evidence type="ECO:0000259" key="8">
    <source>
        <dbReference type="SMART" id="SM01131"/>
    </source>
</evidence>
<evidence type="ECO:0000256" key="2">
    <source>
        <dbReference type="ARBA" id="ARBA00012146"/>
    </source>
</evidence>
<dbReference type="Gene3D" id="3.90.1640.10">
    <property type="entry name" value="inorganic pyrophosphatase (n-terminal core)"/>
    <property type="match status" value="1"/>
</dbReference>
<evidence type="ECO:0000256" key="7">
    <source>
        <dbReference type="ARBA" id="ARBA00047820"/>
    </source>
</evidence>
<dbReference type="EMBL" id="LNQE01000289">
    <property type="protein sequence ID" value="KUG27781.1"/>
    <property type="molecule type" value="Genomic_DNA"/>
</dbReference>
<evidence type="ECO:0000256" key="1">
    <source>
        <dbReference type="ARBA" id="ARBA00001936"/>
    </source>
</evidence>
<comment type="catalytic activity">
    <reaction evidence="7">
        <text>diphosphate + H2O = 2 phosphate + H(+)</text>
        <dbReference type="Rhea" id="RHEA:24576"/>
        <dbReference type="ChEBI" id="CHEBI:15377"/>
        <dbReference type="ChEBI" id="CHEBI:15378"/>
        <dbReference type="ChEBI" id="CHEBI:33019"/>
        <dbReference type="ChEBI" id="CHEBI:43474"/>
        <dbReference type="EC" id="3.6.1.1"/>
    </reaction>
</comment>
<dbReference type="InterPro" id="IPR038763">
    <property type="entry name" value="DHH_sf"/>
</dbReference>
<name>A0A0W8G3S3_9ZZZZ</name>
<evidence type="ECO:0000256" key="3">
    <source>
        <dbReference type="ARBA" id="ARBA00022723"/>
    </source>
</evidence>
<keyword evidence="3" id="KW-0479">Metal-binding</keyword>
<dbReference type="AlphaFoldDB" id="A0A0W8G3S3"/>
<dbReference type="GO" id="GO:0004427">
    <property type="term" value="F:inorganic diphosphate phosphatase activity"/>
    <property type="evidence" value="ECO:0007669"/>
    <property type="project" value="UniProtKB-EC"/>
</dbReference>
<evidence type="ECO:0000256" key="4">
    <source>
        <dbReference type="ARBA" id="ARBA00022801"/>
    </source>
</evidence>
<dbReference type="EC" id="3.6.1.1" evidence="2"/>
<evidence type="ECO:0000256" key="6">
    <source>
        <dbReference type="ARBA" id="ARBA00032535"/>
    </source>
</evidence>
<organism evidence="9">
    <name type="scientific">hydrocarbon metagenome</name>
    <dbReference type="NCBI Taxonomy" id="938273"/>
    <lineage>
        <taxon>unclassified sequences</taxon>
        <taxon>metagenomes</taxon>
        <taxon>ecological metagenomes</taxon>
    </lineage>
</organism>
<dbReference type="FunFam" id="3.90.1640.10:FF:000001">
    <property type="entry name" value="Probable manganese-dependent inorganic pyrophosphatase"/>
    <property type="match status" value="1"/>
</dbReference>
<keyword evidence="4 9" id="KW-0378">Hydrolase</keyword>
<dbReference type="Gene3D" id="3.10.310.20">
    <property type="entry name" value="DHHA2 domain"/>
    <property type="match status" value="1"/>
</dbReference>
<dbReference type="Pfam" id="PF02833">
    <property type="entry name" value="DHHA2"/>
    <property type="match status" value="1"/>
</dbReference>
<dbReference type="PANTHER" id="PTHR12112">
    <property type="entry name" value="BNIP - RELATED"/>
    <property type="match status" value="1"/>
</dbReference>
<dbReference type="PANTHER" id="PTHR12112:SF22">
    <property type="entry name" value="MANGANESE-DEPENDENT INORGANIC PYROPHOSPHATASE-RELATED"/>
    <property type="match status" value="1"/>
</dbReference>
<feature type="domain" description="DHHA2" evidence="8">
    <location>
        <begin position="180"/>
        <end position="306"/>
    </location>
</feature>
<dbReference type="InterPro" id="IPR038222">
    <property type="entry name" value="DHHA2_dom_sf"/>
</dbReference>
<accession>A0A0W8G3S3</accession>
<dbReference type="Pfam" id="PF01368">
    <property type="entry name" value="DHH"/>
    <property type="match status" value="1"/>
</dbReference>
<dbReference type="InterPro" id="IPR004097">
    <property type="entry name" value="DHHA2"/>
</dbReference>